<gene>
    <name evidence="2" type="ORF">CBM2607_12750</name>
</gene>
<feature type="compositionally biased region" description="Pro residues" evidence="1">
    <location>
        <begin position="61"/>
        <end position="78"/>
    </location>
</feature>
<organism evidence="2 3">
    <name type="scientific">Cupriavidus neocaledonicus</name>
    <dbReference type="NCBI Taxonomy" id="1040979"/>
    <lineage>
        <taxon>Bacteria</taxon>
        <taxon>Pseudomonadati</taxon>
        <taxon>Pseudomonadota</taxon>
        <taxon>Betaproteobacteria</taxon>
        <taxon>Burkholderiales</taxon>
        <taxon>Burkholderiaceae</taxon>
        <taxon>Cupriavidus</taxon>
    </lineage>
</organism>
<name>A0A375HC64_9BURK</name>
<proteinExistence type="predicted"/>
<dbReference type="EMBL" id="LT984806">
    <property type="protein sequence ID" value="SPD47810.1"/>
    <property type="molecule type" value="Genomic_DNA"/>
</dbReference>
<accession>A0A375HC64</accession>
<evidence type="ECO:0000313" key="3">
    <source>
        <dbReference type="Proteomes" id="UP000255168"/>
    </source>
</evidence>
<reference evidence="2 3" key="1">
    <citation type="submission" date="2018-01" db="EMBL/GenBank/DDBJ databases">
        <authorList>
            <person name="Clerissi C."/>
        </authorList>
    </citation>
    <scope>NUCLEOTIDE SEQUENCE [LARGE SCALE GENOMIC DNA]</scope>
    <source>
        <strain evidence="2">Cupriavidus taiwanensis STM 6160</strain>
    </source>
</reference>
<evidence type="ECO:0000256" key="1">
    <source>
        <dbReference type="SAM" id="MobiDB-lite"/>
    </source>
</evidence>
<dbReference type="Proteomes" id="UP000255168">
    <property type="component" value="Chromosome I"/>
</dbReference>
<dbReference type="AlphaFoldDB" id="A0A375HC64"/>
<sequence>MCRRRYLSMSECEAVAAIALPGIVAFLKQAPAAADFPAGFLYPSHITLEVTPCKLAAAISPWPPPRPNRQPPPAPAPPRCGRWA</sequence>
<evidence type="ECO:0000313" key="2">
    <source>
        <dbReference type="EMBL" id="SPD47810.1"/>
    </source>
</evidence>
<protein>
    <submittedName>
        <fullName evidence="2">Uncharacterized protein</fullName>
    </submittedName>
</protein>
<feature type="region of interest" description="Disordered" evidence="1">
    <location>
        <begin position="61"/>
        <end position="84"/>
    </location>
</feature>